<feature type="binding site" evidence="6">
    <location>
        <position position="101"/>
    </location>
    <ligand>
        <name>(6R)-10-formyltetrahydrofolate</name>
        <dbReference type="ChEBI" id="CHEBI:195366"/>
    </ligand>
</feature>
<comment type="function">
    <text evidence="6">Catalyzes the transfer of a formyl group from 10-formyltetrahydrofolate to 5-phospho-ribosyl-glycinamide (GAR), producing 5-phospho-ribosyl-N-formylglycinamide (FGAR) and tetrahydrofolate.</text>
</comment>
<dbReference type="InterPro" id="IPR001555">
    <property type="entry name" value="GART_AS"/>
</dbReference>
<gene>
    <name evidence="6" type="primary">purN</name>
    <name evidence="8" type="ORF">DN068_10950</name>
</gene>
<evidence type="ECO:0000256" key="3">
    <source>
        <dbReference type="ARBA" id="ARBA00022755"/>
    </source>
</evidence>
<dbReference type="Gene3D" id="3.40.50.170">
    <property type="entry name" value="Formyl transferase, N-terminal domain"/>
    <property type="match status" value="1"/>
</dbReference>
<dbReference type="GO" id="GO:0006189">
    <property type="term" value="P:'de novo' IMP biosynthetic process"/>
    <property type="evidence" value="ECO:0007669"/>
    <property type="project" value="UniProtKB-UniRule"/>
</dbReference>
<keyword evidence="2 6" id="KW-0808">Transferase</keyword>
<dbReference type="EMBL" id="QKTW01000016">
    <property type="protein sequence ID" value="PZF72921.1"/>
    <property type="molecule type" value="Genomic_DNA"/>
</dbReference>
<comment type="pathway">
    <text evidence="1 6">Purine metabolism; IMP biosynthesis via de novo pathway; N(2)-formyl-N(1)-(5-phospho-D-ribosyl)glycinamide from N(1)-(5-phospho-D-ribosyl)glycinamide (10-formyl THF route): step 1/1.</text>
</comment>
<feature type="binding site" evidence="6">
    <location>
        <begin position="12"/>
        <end position="14"/>
    </location>
    <ligand>
        <name>N(1)-(5-phospho-beta-D-ribosyl)glycinamide</name>
        <dbReference type="ChEBI" id="CHEBI:143788"/>
    </ligand>
</feature>
<evidence type="ECO:0000259" key="7">
    <source>
        <dbReference type="Pfam" id="PF00551"/>
    </source>
</evidence>
<proteinExistence type="inferred from homology"/>
<accession>A0A2W2ACA3</accession>
<evidence type="ECO:0000256" key="5">
    <source>
        <dbReference type="ARBA" id="ARBA00047664"/>
    </source>
</evidence>
<comment type="catalytic activity">
    <reaction evidence="5 6">
        <text>N(1)-(5-phospho-beta-D-ribosyl)glycinamide + (6R)-10-formyltetrahydrofolate = N(2)-formyl-N(1)-(5-phospho-beta-D-ribosyl)glycinamide + (6S)-5,6,7,8-tetrahydrofolate + H(+)</text>
        <dbReference type="Rhea" id="RHEA:15053"/>
        <dbReference type="ChEBI" id="CHEBI:15378"/>
        <dbReference type="ChEBI" id="CHEBI:57453"/>
        <dbReference type="ChEBI" id="CHEBI:143788"/>
        <dbReference type="ChEBI" id="CHEBI:147286"/>
        <dbReference type="ChEBI" id="CHEBI:195366"/>
        <dbReference type="EC" id="2.1.2.2"/>
    </reaction>
</comment>
<dbReference type="HAMAP" id="MF_01930">
    <property type="entry name" value="PurN"/>
    <property type="match status" value="1"/>
</dbReference>
<dbReference type="PANTHER" id="PTHR43369:SF2">
    <property type="entry name" value="PHOSPHORIBOSYLGLYCINAMIDE FORMYLTRANSFERASE"/>
    <property type="match status" value="1"/>
</dbReference>
<dbReference type="PANTHER" id="PTHR43369">
    <property type="entry name" value="PHOSPHORIBOSYLGLYCINAMIDE FORMYLTRANSFERASE"/>
    <property type="match status" value="1"/>
</dbReference>
<name>A0A2W2ACA3_9BACT</name>
<protein>
    <recommendedName>
        <fullName evidence="6">Phosphoribosylglycinamide formyltransferase</fullName>
        <ecNumber evidence="6">2.1.2.2</ecNumber>
    </recommendedName>
    <alternativeName>
        <fullName evidence="6">5'-phosphoribosylglycinamide transformylase</fullName>
    </alternativeName>
    <alternativeName>
        <fullName evidence="6">GAR transformylase</fullName>
        <shortName evidence="6">GART</shortName>
    </alternativeName>
</protein>
<comment type="similarity">
    <text evidence="4 6">Belongs to the GART family.</text>
</comment>
<dbReference type="InterPro" id="IPR036477">
    <property type="entry name" value="Formyl_transf_N_sf"/>
</dbReference>
<evidence type="ECO:0000256" key="1">
    <source>
        <dbReference type="ARBA" id="ARBA00005054"/>
    </source>
</evidence>
<dbReference type="SUPFAM" id="SSF53328">
    <property type="entry name" value="Formyltransferase"/>
    <property type="match status" value="1"/>
</dbReference>
<keyword evidence="9" id="KW-1185">Reference proteome</keyword>
<feature type="active site" description="Proton donor" evidence="6">
    <location>
        <position position="103"/>
    </location>
</feature>
<comment type="caution">
    <text evidence="8">The sequence shown here is derived from an EMBL/GenBank/DDBJ whole genome shotgun (WGS) entry which is preliminary data.</text>
</comment>
<dbReference type="AlphaFoldDB" id="A0A2W2ACA3"/>
<evidence type="ECO:0000256" key="4">
    <source>
        <dbReference type="ARBA" id="ARBA00038440"/>
    </source>
</evidence>
<dbReference type="PROSITE" id="PS00373">
    <property type="entry name" value="GART"/>
    <property type="match status" value="1"/>
</dbReference>
<evidence type="ECO:0000256" key="6">
    <source>
        <dbReference type="HAMAP-Rule" id="MF_01930"/>
    </source>
</evidence>
<keyword evidence="3 6" id="KW-0658">Purine biosynthesis</keyword>
<dbReference type="Pfam" id="PF00551">
    <property type="entry name" value="Formyl_trans_N"/>
    <property type="match status" value="1"/>
</dbReference>
<feature type="domain" description="Formyl transferase N-terminal" evidence="7">
    <location>
        <begin position="4"/>
        <end position="182"/>
    </location>
</feature>
<reference evidence="8 9" key="1">
    <citation type="submission" date="2018-06" db="EMBL/GenBank/DDBJ databases">
        <title>Mucibacter soli gen. nov., sp. nov., a new member of the family Chitinophagaceae producing mucin.</title>
        <authorList>
            <person name="Kim M.-K."/>
            <person name="Park S."/>
            <person name="Kim T.-S."/>
            <person name="Joung Y."/>
            <person name="Han J.-H."/>
            <person name="Kim S.B."/>
        </authorList>
    </citation>
    <scope>NUCLEOTIDE SEQUENCE [LARGE SCALE GENOMIC DNA]</scope>
    <source>
        <strain evidence="8 9">R1-15</strain>
    </source>
</reference>
<dbReference type="Proteomes" id="UP000248745">
    <property type="component" value="Unassembled WGS sequence"/>
</dbReference>
<evidence type="ECO:0000256" key="2">
    <source>
        <dbReference type="ARBA" id="ARBA00022679"/>
    </source>
</evidence>
<dbReference type="OrthoDB" id="9806170at2"/>
<dbReference type="UniPathway" id="UPA00074">
    <property type="reaction ID" value="UER00126"/>
</dbReference>
<dbReference type="InterPro" id="IPR002376">
    <property type="entry name" value="Formyl_transf_N"/>
</dbReference>
<organism evidence="8 9">
    <name type="scientific">Taibaiella soli</name>
    <dbReference type="NCBI Taxonomy" id="1649169"/>
    <lineage>
        <taxon>Bacteria</taxon>
        <taxon>Pseudomonadati</taxon>
        <taxon>Bacteroidota</taxon>
        <taxon>Chitinophagia</taxon>
        <taxon>Chitinophagales</taxon>
        <taxon>Chitinophagaceae</taxon>
        <taxon>Taibaiella</taxon>
    </lineage>
</organism>
<comment type="caution">
    <text evidence="6">Lacks conserved residue(s) required for the propagation of feature annotation.</text>
</comment>
<evidence type="ECO:0000313" key="9">
    <source>
        <dbReference type="Proteomes" id="UP000248745"/>
    </source>
</evidence>
<dbReference type="EC" id="2.1.2.2" evidence="6"/>
<dbReference type="RefSeq" id="WP_110998953.1">
    <property type="nucleotide sequence ID" value="NZ_QKTW01000016.1"/>
</dbReference>
<dbReference type="GO" id="GO:0005829">
    <property type="term" value="C:cytosol"/>
    <property type="evidence" value="ECO:0007669"/>
    <property type="project" value="TreeGrafter"/>
</dbReference>
<dbReference type="GO" id="GO:0004644">
    <property type="term" value="F:phosphoribosylglycinamide formyltransferase activity"/>
    <property type="evidence" value="ECO:0007669"/>
    <property type="project" value="UniProtKB-UniRule"/>
</dbReference>
<feature type="site" description="Raises pKa of active site His" evidence="6">
    <location>
        <position position="144"/>
    </location>
</feature>
<evidence type="ECO:0000313" key="8">
    <source>
        <dbReference type="EMBL" id="PZF72921.1"/>
    </source>
</evidence>
<sequence length="191" mass="21096">MHSIIIFASGKGSNAAAIVEHFQANDLAKVSLIVTNKSDAGVLDIAQNNQIPYLIIDNNTISEPLLIEQLMSYNPSLIILAGFLRKIPKTMTDAFKDRIINIHPALLPAYGGKGMYGHNVHVAVIAAKEKESGITIHYVNEVYDSGNIILQARCPVNHEADDAAALADRVHALEHFYYPRTIEYLLRDLLH</sequence>
<dbReference type="InterPro" id="IPR004607">
    <property type="entry name" value="GART"/>
</dbReference>
<dbReference type="CDD" id="cd08645">
    <property type="entry name" value="FMT_core_GART"/>
    <property type="match status" value="1"/>
</dbReference>